<dbReference type="EMBL" id="GG662644">
    <property type="protein sequence ID" value="EWS73580.1"/>
    <property type="molecule type" value="Genomic_DNA"/>
</dbReference>
<keyword evidence="1" id="KW-1133">Transmembrane helix</keyword>
<accession>W7X2R4</accession>
<dbReference type="InParanoid" id="W7X2R4"/>
<dbReference type="RefSeq" id="XP_012653903.1">
    <property type="nucleotide sequence ID" value="XM_012798449.1"/>
</dbReference>
<sequence>MLQNQLFQLLFFSLYLNQNINYNISIYIFQYIFISNYAIIFSVRFTLFQQETKQSPLYFKIKKEVELHYKCRKVSHQKNKIISTWRKILLKYTQVEDRSYQHKLINNQQNKRYNTSLINNWECNYASSTNCYVSYIQELLRVP</sequence>
<name>W7X2R4_TETTS</name>
<organism evidence="2 3">
    <name type="scientific">Tetrahymena thermophila (strain SB210)</name>
    <dbReference type="NCBI Taxonomy" id="312017"/>
    <lineage>
        <taxon>Eukaryota</taxon>
        <taxon>Sar</taxon>
        <taxon>Alveolata</taxon>
        <taxon>Ciliophora</taxon>
        <taxon>Intramacronucleata</taxon>
        <taxon>Oligohymenophorea</taxon>
        <taxon>Hymenostomatida</taxon>
        <taxon>Tetrahymenina</taxon>
        <taxon>Tetrahymenidae</taxon>
        <taxon>Tetrahymena</taxon>
    </lineage>
</organism>
<evidence type="ECO:0000256" key="1">
    <source>
        <dbReference type="SAM" id="Phobius"/>
    </source>
</evidence>
<gene>
    <name evidence="2" type="ORF">TTHERM_000390179</name>
</gene>
<keyword evidence="3" id="KW-1185">Reference proteome</keyword>
<dbReference type="Proteomes" id="UP000009168">
    <property type="component" value="Unassembled WGS sequence"/>
</dbReference>
<protein>
    <submittedName>
        <fullName evidence="2">Transmembrane protein, putative</fullName>
    </submittedName>
</protein>
<dbReference type="GeneID" id="24438703"/>
<dbReference type="AlphaFoldDB" id="W7X2R4"/>
<feature type="transmembrane region" description="Helical" evidence="1">
    <location>
        <begin position="20"/>
        <end position="43"/>
    </location>
</feature>
<keyword evidence="1 2" id="KW-0812">Transmembrane</keyword>
<keyword evidence="1" id="KW-0472">Membrane</keyword>
<dbReference type="KEGG" id="tet:TTHERM_000390179"/>
<proteinExistence type="predicted"/>
<reference evidence="3" key="1">
    <citation type="journal article" date="2006" name="PLoS Biol.">
        <title>Macronuclear genome sequence of the ciliate Tetrahymena thermophila, a model eukaryote.</title>
        <authorList>
            <person name="Eisen J.A."/>
            <person name="Coyne R.S."/>
            <person name="Wu M."/>
            <person name="Wu D."/>
            <person name="Thiagarajan M."/>
            <person name="Wortman J.R."/>
            <person name="Badger J.H."/>
            <person name="Ren Q."/>
            <person name="Amedeo P."/>
            <person name="Jones K.M."/>
            <person name="Tallon L.J."/>
            <person name="Delcher A.L."/>
            <person name="Salzberg S.L."/>
            <person name="Silva J.C."/>
            <person name="Haas B.J."/>
            <person name="Majoros W.H."/>
            <person name="Farzad M."/>
            <person name="Carlton J.M."/>
            <person name="Smith R.K. Jr."/>
            <person name="Garg J."/>
            <person name="Pearlman R.E."/>
            <person name="Karrer K.M."/>
            <person name="Sun L."/>
            <person name="Manning G."/>
            <person name="Elde N.C."/>
            <person name="Turkewitz A.P."/>
            <person name="Asai D.J."/>
            <person name="Wilkes D.E."/>
            <person name="Wang Y."/>
            <person name="Cai H."/>
            <person name="Collins K."/>
            <person name="Stewart B.A."/>
            <person name="Lee S.R."/>
            <person name="Wilamowska K."/>
            <person name="Weinberg Z."/>
            <person name="Ruzzo W.L."/>
            <person name="Wloga D."/>
            <person name="Gaertig J."/>
            <person name="Frankel J."/>
            <person name="Tsao C.-C."/>
            <person name="Gorovsky M.A."/>
            <person name="Keeling P.J."/>
            <person name="Waller R.F."/>
            <person name="Patron N.J."/>
            <person name="Cherry J.M."/>
            <person name="Stover N.A."/>
            <person name="Krieger C.J."/>
            <person name="del Toro C."/>
            <person name="Ryder H.F."/>
            <person name="Williamson S.C."/>
            <person name="Barbeau R.A."/>
            <person name="Hamilton E.P."/>
            <person name="Orias E."/>
        </authorList>
    </citation>
    <scope>NUCLEOTIDE SEQUENCE [LARGE SCALE GENOMIC DNA]</scope>
    <source>
        <strain evidence="3">SB210</strain>
    </source>
</reference>
<evidence type="ECO:0000313" key="3">
    <source>
        <dbReference type="Proteomes" id="UP000009168"/>
    </source>
</evidence>
<evidence type="ECO:0000313" key="2">
    <source>
        <dbReference type="EMBL" id="EWS73580.1"/>
    </source>
</evidence>